<protein>
    <recommendedName>
        <fullName evidence="1">HTH marR-type domain-containing protein</fullName>
    </recommendedName>
</protein>
<gene>
    <name evidence="2" type="ORF">AALO17_15910</name>
</gene>
<dbReference type="SUPFAM" id="SSF46785">
    <property type="entry name" value="Winged helix' DNA-binding domain"/>
    <property type="match status" value="1"/>
</dbReference>
<dbReference type="InterPro" id="IPR036388">
    <property type="entry name" value="WH-like_DNA-bd_sf"/>
</dbReference>
<feature type="domain" description="HTH marR-type" evidence="1">
    <location>
        <begin position="22"/>
        <end position="141"/>
    </location>
</feature>
<dbReference type="InterPro" id="IPR002831">
    <property type="entry name" value="Tscrpt_reg_TrmB_N"/>
</dbReference>
<dbReference type="KEGG" id="fro:AALO17_15910"/>
<evidence type="ECO:0000313" key="3">
    <source>
        <dbReference type="Proteomes" id="UP000069771"/>
    </source>
</evidence>
<dbReference type="InterPro" id="IPR036390">
    <property type="entry name" value="WH_DNA-bd_sf"/>
</dbReference>
<dbReference type="PROSITE" id="PS50995">
    <property type="entry name" value="HTH_MARR_2"/>
    <property type="match status" value="1"/>
</dbReference>
<organism evidence="2 3">
    <name type="scientific">Faecalibaculum rodentium</name>
    <dbReference type="NCBI Taxonomy" id="1702221"/>
    <lineage>
        <taxon>Bacteria</taxon>
        <taxon>Bacillati</taxon>
        <taxon>Bacillota</taxon>
        <taxon>Erysipelotrichia</taxon>
        <taxon>Erysipelotrichales</taxon>
        <taxon>Erysipelotrichaceae</taxon>
        <taxon>Faecalibaculum</taxon>
    </lineage>
</organism>
<proteinExistence type="predicted"/>
<sequence length="141" mass="16192">MLNIFYTVCRQAGENDMTADAMQRLFLNMETLVKEYRESANAELRDLGLRSAEILCLQTLMYHPDGLSVIELAGASERDKAQISRTMKSLNSRGYVQENPADAARQRKVRWQLSDLGQKVTWSMLEKNAGTWEQFRDQLQS</sequence>
<dbReference type="AlphaFoldDB" id="A0A140DVP8"/>
<dbReference type="EMBL" id="CP011391">
    <property type="protein sequence ID" value="AMK54725.1"/>
    <property type="molecule type" value="Genomic_DNA"/>
</dbReference>
<dbReference type="InterPro" id="IPR000835">
    <property type="entry name" value="HTH_MarR-typ"/>
</dbReference>
<dbReference type="GO" id="GO:0003700">
    <property type="term" value="F:DNA-binding transcription factor activity"/>
    <property type="evidence" value="ECO:0007669"/>
    <property type="project" value="InterPro"/>
</dbReference>
<accession>A0A140DVP8</accession>
<dbReference type="Proteomes" id="UP000069771">
    <property type="component" value="Chromosome"/>
</dbReference>
<evidence type="ECO:0000259" key="1">
    <source>
        <dbReference type="PROSITE" id="PS50995"/>
    </source>
</evidence>
<dbReference type="Gene3D" id="1.10.10.10">
    <property type="entry name" value="Winged helix-like DNA-binding domain superfamily/Winged helix DNA-binding domain"/>
    <property type="match status" value="1"/>
</dbReference>
<reference evidence="2 3" key="1">
    <citation type="journal article" date="2016" name="Gut Pathog.">
        <title>Whole genome sequencing of "Faecalibaculum rodentium" ALO17, isolated from C57BL/6J laboratory mouse feces.</title>
        <authorList>
            <person name="Lim S."/>
            <person name="Chang D.H."/>
            <person name="Ahn S."/>
            <person name="Kim B.C."/>
        </authorList>
    </citation>
    <scope>NUCLEOTIDE SEQUENCE [LARGE SCALE GENOMIC DNA]</scope>
    <source>
        <strain evidence="2 3">Alo17</strain>
    </source>
</reference>
<keyword evidence="3" id="KW-1185">Reference proteome</keyword>
<dbReference type="Pfam" id="PF01978">
    <property type="entry name" value="TrmB"/>
    <property type="match status" value="1"/>
</dbReference>
<dbReference type="STRING" id="1702221.AALO17_15910"/>
<evidence type="ECO:0000313" key="2">
    <source>
        <dbReference type="EMBL" id="AMK54725.1"/>
    </source>
</evidence>
<name>A0A140DVP8_9FIRM</name>